<evidence type="ECO:0008006" key="13">
    <source>
        <dbReference type="Google" id="ProtNLM"/>
    </source>
</evidence>
<dbReference type="InterPro" id="IPR002401">
    <property type="entry name" value="Cyt_P450_E_grp-I"/>
</dbReference>
<dbReference type="PROSITE" id="PS00086">
    <property type="entry name" value="CYTOCHROME_P450"/>
    <property type="match status" value="1"/>
</dbReference>
<keyword evidence="7 9" id="KW-0408">Iron</keyword>
<dbReference type="PRINTS" id="PR00463">
    <property type="entry name" value="EP450I"/>
</dbReference>
<protein>
    <recommendedName>
        <fullName evidence="13">O-methylsterigmatocystin oxidoreductase</fullName>
    </recommendedName>
</protein>
<dbReference type="EMBL" id="CAJMWQ010001000">
    <property type="protein sequence ID" value="CAE6427752.1"/>
    <property type="molecule type" value="Genomic_DNA"/>
</dbReference>
<dbReference type="GO" id="GO:0016020">
    <property type="term" value="C:membrane"/>
    <property type="evidence" value="ECO:0007669"/>
    <property type="project" value="UniProtKB-SubCell"/>
</dbReference>
<dbReference type="GO" id="GO:0020037">
    <property type="term" value="F:heme binding"/>
    <property type="evidence" value="ECO:0007669"/>
    <property type="project" value="InterPro"/>
</dbReference>
<name>A0A8H2XIH5_9AGAM</name>
<dbReference type="GO" id="GO:0005506">
    <property type="term" value="F:iron ion binding"/>
    <property type="evidence" value="ECO:0007669"/>
    <property type="project" value="InterPro"/>
</dbReference>
<keyword evidence="4 9" id="KW-0349">Heme</keyword>
<proteinExistence type="inferred from homology"/>
<evidence type="ECO:0000313" key="12">
    <source>
        <dbReference type="Proteomes" id="UP000663826"/>
    </source>
</evidence>
<keyword evidence="8 10" id="KW-0503">Monooxygenase</keyword>
<reference evidence="11" key="1">
    <citation type="submission" date="2021-01" db="EMBL/GenBank/DDBJ databases">
        <authorList>
            <person name="Kaushik A."/>
        </authorList>
    </citation>
    <scope>NUCLEOTIDE SEQUENCE</scope>
    <source>
        <strain evidence="11">AG1-1B</strain>
    </source>
</reference>
<dbReference type="InterPro" id="IPR001128">
    <property type="entry name" value="Cyt_P450"/>
</dbReference>
<dbReference type="GO" id="GO:0016705">
    <property type="term" value="F:oxidoreductase activity, acting on paired donors, with incorporation or reduction of molecular oxygen"/>
    <property type="evidence" value="ECO:0007669"/>
    <property type="project" value="InterPro"/>
</dbReference>
<evidence type="ECO:0000256" key="1">
    <source>
        <dbReference type="ARBA" id="ARBA00001971"/>
    </source>
</evidence>
<organism evidence="11 12">
    <name type="scientific">Rhizoctonia solani</name>
    <dbReference type="NCBI Taxonomy" id="456999"/>
    <lineage>
        <taxon>Eukaryota</taxon>
        <taxon>Fungi</taxon>
        <taxon>Dikarya</taxon>
        <taxon>Basidiomycota</taxon>
        <taxon>Agaricomycotina</taxon>
        <taxon>Agaricomycetes</taxon>
        <taxon>Cantharellales</taxon>
        <taxon>Ceratobasidiaceae</taxon>
        <taxon>Rhizoctonia</taxon>
    </lineage>
</organism>
<dbReference type="PANTHER" id="PTHR46300">
    <property type="entry name" value="P450, PUTATIVE (EUROFUNG)-RELATED-RELATED"/>
    <property type="match status" value="1"/>
</dbReference>
<dbReference type="GO" id="GO:0004497">
    <property type="term" value="F:monooxygenase activity"/>
    <property type="evidence" value="ECO:0007669"/>
    <property type="project" value="UniProtKB-KW"/>
</dbReference>
<dbReference type="SUPFAM" id="SSF48264">
    <property type="entry name" value="Cytochrome P450"/>
    <property type="match status" value="1"/>
</dbReference>
<keyword evidence="6 10" id="KW-0560">Oxidoreductase</keyword>
<comment type="similarity">
    <text evidence="3 10">Belongs to the cytochrome P450 family.</text>
</comment>
<dbReference type="PANTHER" id="PTHR46300:SF7">
    <property type="entry name" value="P450, PUTATIVE (EUROFUNG)-RELATED"/>
    <property type="match status" value="1"/>
</dbReference>
<evidence type="ECO:0000256" key="5">
    <source>
        <dbReference type="ARBA" id="ARBA00022723"/>
    </source>
</evidence>
<dbReference type="Proteomes" id="UP000663826">
    <property type="component" value="Unassembled WGS sequence"/>
</dbReference>
<evidence type="ECO:0000256" key="6">
    <source>
        <dbReference type="ARBA" id="ARBA00023002"/>
    </source>
</evidence>
<dbReference type="InterPro" id="IPR017972">
    <property type="entry name" value="Cyt_P450_CS"/>
</dbReference>
<keyword evidence="5 9" id="KW-0479">Metal-binding</keyword>
<dbReference type="PRINTS" id="PR00385">
    <property type="entry name" value="P450"/>
</dbReference>
<dbReference type="InterPro" id="IPR050364">
    <property type="entry name" value="Cytochrome_P450_fung"/>
</dbReference>
<evidence type="ECO:0000313" key="11">
    <source>
        <dbReference type="EMBL" id="CAE6427752.1"/>
    </source>
</evidence>
<dbReference type="Gene3D" id="1.10.630.10">
    <property type="entry name" value="Cytochrome P450"/>
    <property type="match status" value="1"/>
</dbReference>
<feature type="binding site" description="axial binding residue" evidence="9">
    <location>
        <position position="418"/>
    </location>
    <ligand>
        <name>heme</name>
        <dbReference type="ChEBI" id="CHEBI:30413"/>
    </ligand>
    <ligandPart>
        <name>Fe</name>
        <dbReference type="ChEBI" id="CHEBI:18248"/>
    </ligandPart>
</feature>
<evidence type="ECO:0000256" key="10">
    <source>
        <dbReference type="RuleBase" id="RU000461"/>
    </source>
</evidence>
<gene>
    <name evidence="11" type="ORF">RDB_LOCUS56975</name>
</gene>
<evidence type="ECO:0000256" key="2">
    <source>
        <dbReference type="ARBA" id="ARBA00005179"/>
    </source>
</evidence>
<dbReference type="AlphaFoldDB" id="A0A8H2XIH5"/>
<dbReference type="InterPro" id="IPR036396">
    <property type="entry name" value="Cyt_P450_sf"/>
</dbReference>
<evidence type="ECO:0000256" key="4">
    <source>
        <dbReference type="ARBA" id="ARBA00022617"/>
    </source>
</evidence>
<accession>A0A8H2XIH5</accession>
<evidence type="ECO:0000256" key="9">
    <source>
        <dbReference type="PIRSR" id="PIRSR602401-1"/>
    </source>
</evidence>
<evidence type="ECO:0000256" key="8">
    <source>
        <dbReference type="ARBA" id="ARBA00023033"/>
    </source>
</evidence>
<comment type="caution">
    <text evidence="11">The sequence shown here is derived from an EMBL/GenBank/DDBJ whole genome shotgun (WGS) entry which is preliminary data.</text>
</comment>
<comment type="cofactor">
    <cofactor evidence="1 9">
        <name>heme</name>
        <dbReference type="ChEBI" id="CHEBI:30413"/>
    </cofactor>
</comment>
<comment type="pathway">
    <text evidence="2">Secondary metabolite biosynthesis.</text>
</comment>
<evidence type="ECO:0000256" key="7">
    <source>
        <dbReference type="ARBA" id="ARBA00023004"/>
    </source>
</evidence>
<dbReference type="Pfam" id="PF00067">
    <property type="entry name" value="p450"/>
    <property type="match status" value="2"/>
</dbReference>
<evidence type="ECO:0000256" key="3">
    <source>
        <dbReference type="ARBA" id="ARBA00010617"/>
    </source>
</evidence>
<sequence length="497" mass="55425">MKVVDMIELRTNEGDIIATTTPFDTFITVNTIELATELLEKHASVSSNRPSNVMIQDLLGWSEGVSFHQHDEWHKKQRRILASALHPTAARSYESQHLDSTLELLRRISRDPGSFQKHVSDIVGDFILRLAYGYTPGQNDTILATVHRAFSYLAKASAGYFLVNDFPILRYVPAWFPGGSFQTFAKEGREFRVTYANTSFDMVFEQVRNGGAETPSYLSQLLESKGGANITDIDMELTKWTAASLFTGGSTTTVGMVWSFVLMLSLHPEAAKLAQAEIDAVVGRERVPDLKDRESMPYMEAVLQEVMRLCPVVPLGTYKEASPTAEYSWLSQVSLIPLLRISNSEVIGFQRMQQLILTSGILQNVFHRGSVLTIVFRAMLRDPKHFASPHTFDPSRFLKPVPDPDPRKYIFGFGRRVCPGQHVASNAMWVMCAGILAAFNLEPGSELLTKVGRLGGPGSQQMYKLFQPHLVYDPLPFPCALVPRDQAAIELLANSAH</sequence>